<dbReference type="AlphaFoldDB" id="Q2RMY7"/>
<dbReference type="STRING" id="269796.Rru_A3714"/>
<accession>Q2RMY7</accession>
<protein>
    <submittedName>
        <fullName evidence="2">Uncharacterized protein</fullName>
    </submittedName>
</protein>
<dbReference type="eggNOG" id="ENOG5033J2F">
    <property type="taxonomic scope" value="Bacteria"/>
</dbReference>
<evidence type="ECO:0000313" key="2">
    <source>
        <dbReference type="EMBL" id="ABC24508.1"/>
    </source>
</evidence>
<name>Q2RMY7_RHORT</name>
<dbReference type="Proteomes" id="UP000001929">
    <property type="component" value="Chromosome"/>
</dbReference>
<dbReference type="EMBL" id="CP000230">
    <property type="protein sequence ID" value="ABC24508.1"/>
    <property type="molecule type" value="Genomic_DNA"/>
</dbReference>
<dbReference type="KEGG" id="rru:Rru_A3714"/>
<organism evidence="2 3">
    <name type="scientific">Rhodospirillum rubrum (strain ATCC 11170 / ATH 1.1.1 / DSM 467 / LMG 4362 / NCIMB 8255 / S1)</name>
    <dbReference type="NCBI Taxonomy" id="269796"/>
    <lineage>
        <taxon>Bacteria</taxon>
        <taxon>Pseudomonadati</taxon>
        <taxon>Pseudomonadota</taxon>
        <taxon>Alphaproteobacteria</taxon>
        <taxon>Rhodospirillales</taxon>
        <taxon>Rhodospirillaceae</taxon>
        <taxon>Rhodospirillum</taxon>
    </lineage>
</organism>
<proteinExistence type="predicted"/>
<keyword evidence="3" id="KW-1185">Reference proteome</keyword>
<dbReference type="EnsemblBacteria" id="ABC24508">
    <property type="protein sequence ID" value="ABC24508"/>
    <property type="gene ID" value="Rru_A3714"/>
</dbReference>
<evidence type="ECO:0000256" key="1">
    <source>
        <dbReference type="SAM" id="SignalP"/>
    </source>
</evidence>
<sequence>MASINFGAKKKTLCGLWLFAVVQLAIAPPLAAQLMQKDQGDPRYVVREYFQQALPQGWWATDPMRDPWGWSVDLHIPVDWRGNPASAAMAQCPPPESDVWLVIESLSIHPIWKTAPWASYQCLKR</sequence>
<gene>
    <name evidence="2" type="ordered locus">Rru_A3714</name>
</gene>
<dbReference type="HOGENOM" id="CLU_1990969_0_0_5"/>
<dbReference type="PATRIC" id="fig|269796.9.peg.3838"/>
<keyword evidence="1" id="KW-0732">Signal</keyword>
<feature type="chain" id="PRO_5004214883" evidence="1">
    <location>
        <begin position="32"/>
        <end position="125"/>
    </location>
</feature>
<reference evidence="2 3" key="1">
    <citation type="journal article" date="2011" name="Stand. Genomic Sci.">
        <title>Complete genome sequence of Rhodospirillum rubrum type strain (S1).</title>
        <authorList>
            <person name="Munk A.C."/>
            <person name="Copeland A."/>
            <person name="Lucas S."/>
            <person name="Lapidus A."/>
            <person name="Del Rio T.G."/>
            <person name="Barry K."/>
            <person name="Detter J.C."/>
            <person name="Hammon N."/>
            <person name="Israni S."/>
            <person name="Pitluck S."/>
            <person name="Brettin T."/>
            <person name="Bruce D."/>
            <person name="Han C."/>
            <person name="Tapia R."/>
            <person name="Gilna P."/>
            <person name="Schmutz J."/>
            <person name="Larimer F."/>
            <person name="Land M."/>
            <person name="Kyrpides N.C."/>
            <person name="Mavromatis K."/>
            <person name="Richardson P."/>
            <person name="Rohde M."/>
            <person name="Goker M."/>
            <person name="Klenk H.P."/>
            <person name="Zhang Y."/>
            <person name="Roberts G.P."/>
            <person name="Reslewic S."/>
            <person name="Schwartz D.C."/>
        </authorList>
    </citation>
    <scope>NUCLEOTIDE SEQUENCE [LARGE SCALE GENOMIC DNA]</scope>
    <source>
        <strain evidence="3">ATCC 11170 / ATH 1.1.1 / DSM 467 / LMG 4362 / NCIMB 8255 / S1</strain>
    </source>
</reference>
<feature type="signal peptide" evidence="1">
    <location>
        <begin position="1"/>
        <end position="31"/>
    </location>
</feature>
<evidence type="ECO:0000313" key="3">
    <source>
        <dbReference type="Proteomes" id="UP000001929"/>
    </source>
</evidence>
<dbReference type="RefSeq" id="WP_011391461.1">
    <property type="nucleotide sequence ID" value="NC_007643.1"/>
</dbReference>